<evidence type="ECO:0000313" key="1">
    <source>
        <dbReference type="EMBL" id="SCC30025.1"/>
    </source>
</evidence>
<accession>A0A1C4DF70</accession>
<gene>
    <name evidence="1" type="ORF">BC05F1_02622</name>
</gene>
<dbReference type="AlphaFoldDB" id="A0A1C4DF70"/>
<reference evidence="2" key="1">
    <citation type="submission" date="2016-08" db="EMBL/GenBank/DDBJ databases">
        <authorList>
            <person name="Loux V."/>
            <person name="Rue O."/>
        </authorList>
    </citation>
    <scope>NUCLEOTIDE SEQUENCE [LARGE SCALE GENOMIC DNA]</scope>
    <source>
        <strain evidence="2">INRA Bc05-F1</strain>
    </source>
</reference>
<proteinExistence type="predicted"/>
<sequence length="53" mass="6168">MSLSIQDELQTFTEELQRYVTPISLFMNVILKEVADLIVTTSRVAIYPYDKML</sequence>
<dbReference type="RefSeq" id="WP_179196627.1">
    <property type="nucleotide sequence ID" value="NZ_FMBE01000013.1"/>
</dbReference>
<name>A0A1C4DF70_9BACI</name>
<dbReference type="Proteomes" id="UP000196052">
    <property type="component" value="Unassembled WGS sequence"/>
</dbReference>
<protein>
    <submittedName>
        <fullName evidence="1">Transposase for insertion sequence element IS231F</fullName>
    </submittedName>
</protein>
<evidence type="ECO:0000313" key="2">
    <source>
        <dbReference type="Proteomes" id="UP000196052"/>
    </source>
</evidence>
<organism evidence="1 2">
    <name type="scientific">Bacillus wiedmannii</name>
    <dbReference type="NCBI Taxonomy" id="1890302"/>
    <lineage>
        <taxon>Bacteria</taxon>
        <taxon>Bacillati</taxon>
        <taxon>Bacillota</taxon>
        <taxon>Bacilli</taxon>
        <taxon>Bacillales</taxon>
        <taxon>Bacillaceae</taxon>
        <taxon>Bacillus</taxon>
        <taxon>Bacillus cereus group</taxon>
    </lineage>
</organism>
<dbReference type="EMBL" id="FMBE01000013">
    <property type="protein sequence ID" value="SCC30025.1"/>
    <property type="molecule type" value="Genomic_DNA"/>
</dbReference>